<feature type="transmembrane region" description="Helical" evidence="1">
    <location>
        <begin position="47"/>
        <end position="69"/>
    </location>
</feature>
<evidence type="ECO:0000313" key="2">
    <source>
        <dbReference type="EMBL" id="NUT79910.1"/>
    </source>
</evidence>
<feature type="transmembrane region" description="Helical" evidence="1">
    <location>
        <begin position="76"/>
        <end position="96"/>
    </location>
</feature>
<comment type="caution">
    <text evidence="2">The sequence shown here is derived from an EMBL/GenBank/DDBJ whole genome shotgun (WGS) entry which is preliminary data.</text>
</comment>
<evidence type="ECO:0000313" key="3">
    <source>
        <dbReference type="Proteomes" id="UP000562723"/>
    </source>
</evidence>
<accession>A0AAJ3KUT1</accession>
<keyword evidence="1" id="KW-0812">Transmembrane</keyword>
<keyword evidence="1" id="KW-0472">Membrane</keyword>
<dbReference type="RefSeq" id="WP_155742066.1">
    <property type="nucleotide sequence ID" value="NZ_JABFMS010000003.1"/>
</dbReference>
<proteinExistence type="predicted"/>
<dbReference type="EMBL" id="JABFMS010000003">
    <property type="protein sequence ID" value="NUT79910.1"/>
    <property type="molecule type" value="Genomic_DNA"/>
</dbReference>
<feature type="transmembrane region" description="Helical" evidence="1">
    <location>
        <begin position="116"/>
        <end position="134"/>
    </location>
</feature>
<protein>
    <submittedName>
        <fullName evidence="2">Uncharacterized protein</fullName>
    </submittedName>
</protein>
<gene>
    <name evidence="2" type="ORF">HNO85_03025</name>
</gene>
<reference evidence="2 3" key="1">
    <citation type="journal article" date="2020" name="Front. Plant Sci.">
        <title>Isolation of Rhizosphere Bacteria That Improve Quality and Water Stress Tolerance in Greenhouse Ornamentals.</title>
        <authorList>
            <person name="Nordstedt N.P."/>
            <person name="Jones M.L."/>
        </authorList>
    </citation>
    <scope>NUCLEOTIDE SEQUENCE [LARGE SCALE GENOMIC DNA]</scope>
    <source>
        <strain evidence="2 3">C2F7</strain>
    </source>
</reference>
<dbReference type="Proteomes" id="UP000562723">
    <property type="component" value="Unassembled WGS sequence"/>
</dbReference>
<sequence length="140" mass="15213">MKQFVSTAEPDTQRYFFTAPQRDEPGHEPVLQGGWLADAVRRLAGDLSLWTLGAIITLSSSFILVATIVEIKPSDYLPLGIFTATAVMMIVGIGAINFFVRRSTPTPLTTCTGNPVLLASVYGICTALLVFVVLRQLQLI</sequence>
<evidence type="ECO:0000256" key="1">
    <source>
        <dbReference type="SAM" id="Phobius"/>
    </source>
</evidence>
<keyword evidence="1" id="KW-1133">Transmembrane helix</keyword>
<dbReference type="AlphaFoldDB" id="A0AAJ3KUT1"/>
<organism evidence="2 3">
    <name type="scientific">Pseudomonas brassicacearum</name>
    <dbReference type="NCBI Taxonomy" id="930166"/>
    <lineage>
        <taxon>Bacteria</taxon>
        <taxon>Pseudomonadati</taxon>
        <taxon>Pseudomonadota</taxon>
        <taxon>Gammaproteobacteria</taxon>
        <taxon>Pseudomonadales</taxon>
        <taxon>Pseudomonadaceae</taxon>
        <taxon>Pseudomonas</taxon>
    </lineage>
</organism>
<name>A0AAJ3KUT1_9PSED</name>